<keyword evidence="4" id="KW-1185">Reference proteome</keyword>
<sequence length="68" mass="7092">MVLEDLTPRTALVVGLLALLPVTWYGLGSSLSAGVVSGINVLIIVTALYVAFRPVPDAHHGHEPTDAS</sequence>
<keyword evidence="1" id="KW-1133">Transmembrane helix</keyword>
<keyword evidence="1" id="KW-0472">Membrane</keyword>
<dbReference type="Pfam" id="PF26452">
    <property type="entry name" value="DUF8131"/>
    <property type="match status" value="1"/>
</dbReference>
<evidence type="ECO:0000259" key="2">
    <source>
        <dbReference type="Pfam" id="PF26452"/>
    </source>
</evidence>
<organism evidence="3 4">
    <name type="scientific">Halosolutus amylolyticus</name>
    <dbReference type="NCBI Taxonomy" id="2932267"/>
    <lineage>
        <taxon>Archaea</taxon>
        <taxon>Methanobacteriati</taxon>
        <taxon>Methanobacteriota</taxon>
        <taxon>Stenosarchaea group</taxon>
        <taxon>Halobacteria</taxon>
        <taxon>Halobacteriales</taxon>
        <taxon>Natrialbaceae</taxon>
        <taxon>Halosolutus</taxon>
    </lineage>
</organism>
<comment type="caution">
    <text evidence="3">The sequence shown here is derived from an EMBL/GenBank/DDBJ whole genome shotgun (WGS) entry which is preliminary data.</text>
</comment>
<protein>
    <submittedName>
        <fullName evidence="3">Cytochrome-ba3 oxidase subunit</fullName>
    </submittedName>
</protein>
<proteinExistence type="predicted"/>
<evidence type="ECO:0000313" key="4">
    <source>
        <dbReference type="Proteomes" id="UP001595898"/>
    </source>
</evidence>
<keyword evidence="1" id="KW-0812">Transmembrane</keyword>
<dbReference type="AlphaFoldDB" id="A0ABD5PU62"/>
<dbReference type="EMBL" id="JBHSFA010000009">
    <property type="protein sequence ID" value="MFC4544038.1"/>
    <property type="molecule type" value="Genomic_DNA"/>
</dbReference>
<dbReference type="RefSeq" id="WP_250141941.1">
    <property type="nucleotide sequence ID" value="NZ_JALIQP010000005.1"/>
</dbReference>
<feature type="transmembrane region" description="Helical" evidence="1">
    <location>
        <begin position="6"/>
        <end position="27"/>
    </location>
</feature>
<evidence type="ECO:0000256" key="1">
    <source>
        <dbReference type="SAM" id="Phobius"/>
    </source>
</evidence>
<reference evidence="3 4" key="1">
    <citation type="journal article" date="2019" name="Int. J. Syst. Evol. Microbiol.">
        <title>The Global Catalogue of Microorganisms (GCM) 10K type strain sequencing project: providing services to taxonomists for standard genome sequencing and annotation.</title>
        <authorList>
            <consortium name="The Broad Institute Genomics Platform"/>
            <consortium name="The Broad Institute Genome Sequencing Center for Infectious Disease"/>
            <person name="Wu L."/>
            <person name="Ma J."/>
        </authorList>
    </citation>
    <scope>NUCLEOTIDE SEQUENCE [LARGE SCALE GENOMIC DNA]</scope>
    <source>
        <strain evidence="3 4">WLHS5</strain>
    </source>
</reference>
<name>A0ABD5PU62_9EURY</name>
<gene>
    <name evidence="3" type="ORF">ACFO5R_19085</name>
</gene>
<feature type="transmembrane region" description="Helical" evidence="1">
    <location>
        <begin position="34"/>
        <end position="52"/>
    </location>
</feature>
<feature type="domain" description="DUF8131" evidence="2">
    <location>
        <begin position="4"/>
        <end position="63"/>
    </location>
</feature>
<dbReference type="InterPro" id="IPR058444">
    <property type="entry name" value="DUF8131"/>
</dbReference>
<accession>A0ABD5PU62</accession>
<dbReference type="Proteomes" id="UP001595898">
    <property type="component" value="Unassembled WGS sequence"/>
</dbReference>
<evidence type="ECO:0000313" key="3">
    <source>
        <dbReference type="EMBL" id="MFC4544038.1"/>
    </source>
</evidence>